<dbReference type="KEGG" id="parb:CJU94_38500"/>
<dbReference type="OrthoDB" id="6560677at2"/>
<evidence type="ECO:0000313" key="3">
    <source>
        <dbReference type="EMBL" id="ASW04024.1"/>
    </source>
</evidence>
<dbReference type="AlphaFoldDB" id="A0A248VYD5"/>
<reference evidence="3 4" key="1">
    <citation type="submission" date="2017-08" db="EMBL/GenBank/DDBJ databases">
        <title>Identification and genetic characteristics of simultaneous BTEX- and naphthalene-degrading Paraburkholderia sp. BN5 isolated from petroleum-contaminated soil.</title>
        <authorList>
            <person name="Lee Y."/>
            <person name="Jeon C.O."/>
        </authorList>
    </citation>
    <scope>NUCLEOTIDE SEQUENCE [LARGE SCALE GENOMIC DNA]</scope>
    <source>
        <strain evidence="3 4">BN5</strain>
        <plasmid evidence="3 4">pBN2</plasmid>
    </source>
</reference>
<dbReference type="InterPro" id="IPR038527">
    <property type="entry name" value="HupH_C_sf"/>
</dbReference>
<dbReference type="Pfam" id="PF04809">
    <property type="entry name" value="HupH_C"/>
    <property type="match status" value="2"/>
</dbReference>
<organism evidence="3 4">
    <name type="scientific">Paraburkholderia aromaticivorans</name>
    <dbReference type="NCBI Taxonomy" id="2026199"/>
    <lineage>
        <taxon>Bacteria</taxon>
        <taxon>Pseudomonadati</taxon>
        <taxon>Pseudomonadota</taxon>
        <taxon>Betaproteobacteria</taxon>
        <taxon>Burkholderiales</taxon>
        <taxon>Burkholderiaceae</taxon>
        <taxon>Paraburkholderia</taxon>
    </lineage>
</organism>
<feature type="domain" description="HupH hydrogenase expression protein C-terminal" evidence="2">
    <location>
        <begin position="157"/>
        <end position="274"/>
    </location>
</feature>
<protein>
    <submittedName>
        <fullName evidence="3">Hydrogenase expression/formation protein</fullName>
    </submittedName>
</protein>
<proteinExistence type="inferred from homology"/>
<dbReference type="EMBL" id="CP022992">
    <property type="protein sequence ID" value="ASW04024.1"/>
    <property type="molecule type" value="Genomic_DNA"/>
</dbReference>
<dbReference type="Proteomes" id="UP000215158">
    <property type="component" value="Plasmid pBN2"/>
</dbReference>
<comment type="similarity">
    <text evidence="1">Belongs to the HupH/HyaF family.</text>
</comment>
<evidence type="ECO:0000259" key="2">
    <source>
        <dbReference type="Pfam" id="PF04809"/>
    </source>
</evidence>
<accession>A0A248VYD5</accession>
<keyword evidence="3" id="KW-0614">Plasmid</keyword>
<name>A0A248VYD5_9BURK</name>
<feature type="domain" description="HupH hydrogenase expression protein C-terminal" evidence="2">
    <location>
        <begin position="52"/>
        <end position="135"/>
    </location>
</feature>
<dbReference type="RefSeq" id="WP_035483900.1">
    <property type="nucleotide sequence ID" value="NZ_CP022992.1"/>
</dbReference>
<geneLocation type="plasmid" evidence="3 4">
    <name>pBN2</name>
</geneLocation>
<evidence type="ECO:0000256" key="1">
    <source>
        <dbReference type="ARBA" id="ARBA00010832"/>
    </source>
</evidence>
<evidence type="ECO:0000313" key="4">
    <source>
        <dbReference type="Proteomes" id="UP000215158"/>
    </source>
</evidence>
<keyword evidence="4" id="KW-1185">Reference proteome</keyword>
<gene>
    <name evidence="3" type="ORF">CJU94_38500</name>
</gene>
<dbReference type="Gene3D" id="3.30.1370.140">
    <property type="entry name" value="HupH hydrogenase expression protein, C-terminal domain"/>
    <property type="match status" value="2"/>
</dbReference>
<dbReference type="InterPro" id="IPR006894">
    <property type="entry name" value="HupH_Hydgase_express_prot_C"/>
</dbReference>
<sequence>MNPFPIPVVALGPGSQIEDDTLDYMHMPRGMNTFRPPVLPDAENLAGHTPTKVVLHAILDALAETVADARNRLIDLSRLASDDHRLLNQILGEGEVGARVEGEYEALIQESVFAGVWHVVTRTADYIEVGDAPGVLVKAARHEAQELRMPESIPDEVMNAPSILTELHDQVNVWQPGALPHVVNLTLLPLSGRDVDFLDSTLGQGDVTVLSRGYGNCRISATRTRCCWRVVYFNSEDAMILNTIEVTDLPEVVRAAPDDLRDSHERLVEVLSWVEQA</sequence>